<evidence type="ECO:0000256" key="1">
    <source>
        <dbReference type="ARBA" id="ARBA00022490"/>
    </source>
</evidence>
<gene>
    <name evidence="4" type="ORF">Q9L42_017445</name>
</gene>
<evidence type="ECO:0000313" key="5">
    <source>
        <dbReference type="Proteomes" id="UP001225378"/>
    </source>
</evidence>
<proteinExistence type="predicted"/>
<dbReference type="Proteomes" id="UP001225378">
    <property type="component" value="Chromosome"/>
</dbReference>
<dbReference type="Gene3D" id="3.30.70.330">
    <property type="match status" value="1"/>
</dbReference>
<accession>A0AAU7NT74</accession>
<organism evidence="4 5">
    <name type="scientific">Methylomarinum roseum</name>
    <dbReference type="NCBI Taxonomy" id="3067653"/>
    <lineage>
        <taxon>Bacteria</taxon>
        <taxon>Pseudomonadati</taxon>
        <taxon>Pseudomonadota</taxon>
        <taxon>Gammaproteobacteria</taxon>
        <taxon>Methylococcales</taxon>
        <taxon>Methylococcaceae</taxon>
        <taxon>Methylomarinum</taxon>
    </lineage>
</organism>
<name>A0AAU7NT74_9GAMM</name>
<dbReference type="InterPro" id="IPR005580">
    <property type="entry name" value="DbpA/CsdA_RNA-bd_dom"/>
</dbReference>
<feature type="domain" description="DEAD box helicase DbpA/CsdA RNA-binding" evidence="2">
    <location>
        <begin position="85"/>
        <end position="155"/>
    </location>
</feature>
<dbReference type="AlphaFoldDB" id="A0AAU7NT74"/>
<dbReference type="RefSeq" id="WP_305907158.1">
    <property type="nucleotide sequence ID" value="NZ_CP157743.1"/>
</dbReference>
<reference evidence="4 5" key="1">
    <citation type="journal article" date="2024" name="Microbiology">
        <title>Methylomarinum rosea sp. nov., a novel halophilic methanotrophic bacterium from the hypersaline Lake Elton.</title>
        <authorList>
            <person name="Suleimanov R.Z."/>
            <person name="Oshkin I.Y."/>
            <person name="Danilova O.V."/>
            <person name="Suzina N.E."/>
            <person name="Dedysh S.N."/>
        </authorList>
    </citation>
    <scope>NUCLEOTIDE SEQUENCE [LARGE SCALE GENOMIC DNA]</scope>
    <source>
        <strain evidence="4 5">Ch1-1</strain>
    </source>
</reference>
<evidence type="ECO:0000259" key="2">
    <source>
        <dbReference type="Pfam" id="PF03880"/>
    </source>
</evidence>
<keyword evidence="5" id="KW-1185">Reference proteome</keyword>
<dbReference type="EMBL" id="CP157743">
    <property type="protein sequence ID" value="XBS20118.1"/>
    <property type="molecule type" value="Genomic_DNA"/>
</dbReference>
<evidence type="ECO:0000259" key="3">
    <source>
        <dbReference type="Pfam" id="PF25399"/>
    </source>
</evidence>
<dbReference type="InterPro" id="IPR057325">
    <property type="entry name" value="DeaD_dimer"/>
</dbReference>
<dbReference type="KEGG" id="mech:Q9L42_017445"/>
<dbReference type="InterPro" id="IPR012677">
    <property type="entry name" value="Nucleotide-bd_a/b_plait_sf"/>
</dbReference>
<feature type="domain" description="RNA helicase DeaD dimerization" evidence="3">
    <location>
        <begin position="6"/>
        <end position="54"/>
    </location>
</feature>
<dbReference type="Pfam" id="PF25399">
    <property type="entry name" value="DeaD_dimer"/>
    <property type="match status" value="1"/>
</dbReference>
<evidence type="ECO:0000313" key="4">
    <source>
        <dbReference type="EMBL" id="XBS20118.1"/>
    </source>
</evidence>
<sequence length="171" mass="20090">MQAKVRKEQKFKKRLQKVLESENLQLQRELIQRISAELDLTMLDCAAALVYLSQPNLYQSIGKAAARSDTDLEIPLTAPKNRTVRYRLDIGHKHQVRLDDIKNILVAESGVERKRIGRVDIRHHYTIVELPEGMPADIFQLLAEVEIRQQKLKIKRLRPQRKFRQPRKQEH</sequence>
<keyword evidence="1" id="KW-0963">Cytoplasm</keyword>
<protein>
    <submittedName>
        <fullName evidence="4">DbpA RNA binding domain-containing protein</fullName>
    </submittedName>
</protein>
<dbReference type="Pfam" id="PF03880">
    <property type="entry name" value="DbpA"/>
    <property type="match status" value="1"/>
</dbReference>